<accession>A0A150WYG8</accession>
<comment type="pathway">
    <text evidence="9">Amino-acid biosynthesis; L-methionine biosynthesis via de novo pathway; L-homoserine from L-aspartate: step 1/3.</text>
</comment>
<dbReference type="UniPathway" id="UPA00034">
    <property type="reaction ID" value="UER00015"/>
</dbReference>
<dbReference type="GO" id="GO:0005524">
    <property type="term" value="F:ATP binding"/>
    <property type="evidence" value="ECO:0007669"/>
    <property type="project" value="UniProtKB-KW"/>
</dbReference>
<comment type="caution">
    <text evidence="11">The sequence shown here is derived from an EMBL/GenBank/DDBJ whole genome shotgun (WGS) entry which is preliminary data.</text>
</comment>
<keyword evidence="4" id="KW-0547">Nucleotide-binding</keyword>
<dbReference type="GO" id="GO:0009088">
    <property type="term" value="P:threonine biosynthetic process"/>
    <property type="evidence" value="ECO:0007669"/>
    <property type="project" value="UniProtKB-UniPathway"/>
</dbReference>
<evidence type="ECO:0000256" key="2">
    <source>
        <dbReference type="ARBA" id="ARBA00010122"/>
    </source>
</evidence>
<comment type="similarity">
    <text evidence="2 8">Belongs to the aspartokinase family.</text>
</comment>
<dbReference type="NCBIfam" id="TIGR00657">
    <property type="entry name" value="asp_kinases"/>
    <property type="match status" value="1"/>
</dbReference>
<dbReference type="UniPathway" id="UPA00050">
    <property type="reaction ID" value="UER00461"/>
</dbReference>
<reference evidence="11 12" key="1">
    <citation type="submission" date="2016-01" db="EMBL/GenBank/DDBJ databases">
        <title>Genome sequencing of Roseivirga spongicola UST030701-084.</title>
        <authorList>
            <person name="Selvaratnam C."/>
            <person name="Thevarajoo S."/>
            <person name="Goh K.M."/>
            <person name="Ee R."/>
            <person name="Chan K.-G."/>
            <person name="Chong C.S."/>
        </authorList>
    </citation>
    <scope>NUCLEOTIDE SEQUENCE [LARGE SCALE GENOMIC DNA]</scope>
    <source>
        <strain evidence="11 12">UST030701-084</strain>
    </source>
</reference>
<evidence type="ECO:0000259" key="10">
    <source>
        <dbReference type="Pfam" id="PF00696"/>
    </source>
</evidence>
<dbReference type="STRING" id="333140.AWW68_18350"/>
<dbReference type="InterPro" id="IPR036393">
    <property type="entry name" value="AceGlu_kinase-like_sf"/>
</dbReference>
<comment type="pathway">
    <text evidence="1 9">Amino-acid biosynthesis; L-lysine biosynthesis via DAP pathway; (S)-tetrahydrodipicolinate from L-aspartate: step 1/4.</text>
</comment>
<dbReference type="UniPathway" id="UPA00051">
    <property type="reaction ID" value="UER00462"/>
</dbReference>
<dbReference type="GO" id="GO:0005829">
    <property type="term" value="C:cytosol"/>
    <property type="evidence" value="ECO:0007669"/>
    <property type="project" value="TreeGrafter"/>
</dbReference>
<gene>
    <name evidence="11" type="ORF">AWW68_18350</name>
</gene>
<dbReference type="EMBL" id="LRPC01000032">
    <property type="protein sequence ID" value="KYG71528.1"/>
    <property type="molecule type" value="Genomic_DNA"/>
</dbReference>
<evidence type="ECO:0000256" key="3">
    <source>
        <dbReference type="ARBA" id="ARBA00022679"/>
    </source>
</evidence>
<dbReference type="EC" id="2.7.2.4" evidence="8"/>
<dbReference type="Pfam" id="PF00696">
    <property type="entry name" value="AA_kinase"/>
    <property type="match status" value="1"/>
</dbReference>
<sequence>MKVFKFGGASVRDAGSVQNMVNIIAAHKNEKLLVVVSAMGKMTNAFEALLNQVIEEEPAEIPIEEVKDFHDNIIKDLGLVSSQTLREDMEEIYEQLIHGLNGYSSAFGYDFVYDQTVSLAEVISTKIIAAYLNKQGIDAVWVDARKVVKTNSTHRQAMVDWGASQAMIKSQAMPHLEDKVVVTQGFIGSNAKYNTTTLGREGSDFSAAIFATSLGADSVTIWKDVPGVLNADPKKFENTKLYDRLPYKEAAEMTYYGASVIHPKTIKPLAQKGIPLYVRSFQNMQEKGTVIEECQIPNLNPAIIHKDKQTVISFKISDFSFINEAHIYTIFEHVKRLNLTINLMQNSAISFTICMDDDPKRREQLRTALMDEFSIYYNEGLEMITVKNYNQETINELMEGKQVIIEQRSRNNFQMVYKVN</sequence>
<keyword evidence="3 8" id="KW-0808">Transferase</keyword>
<comment type="catalytic activity">
    <reaction evidence="7 8">
        <text>L-aspartate + ATP = 4-phospho-L-aspartate + ADP</text>
        <dbReference type="Rhea" id="RHEA:23776"/>
        <dbReference type="ChEBI" id="CHEBI:29991"/>
        <dbReference type="ChEBI" id="CHEBI:30616"/>
        <dbReference type="ChEBI" id="CHEBI:57535"/>
        <dbReference type="ChEBI" id="CHEBI:456216"/>
        <dbReference type="EC" id="2.7.2.4"/>
    </reaction>
</comment>
<protein>
    <recommendedName>
        <fullName evidence="8">Aspartokinase</fullName>
        <ecNumber evidence="8">2.7.2.4</ecNumber>
    </recommendedName>
</protein>
<keyword evidence="9" id="KW-0028">Amino-acid biosynthesis</keyword>
<dbReference type="GO" id="GO:0004072">
    <property type="term" value="F:aspartate kinase activity"/>
    <property type="evidence" value="ECO:0007669"/>
    <property type="project" value="UniProtKB-EC"/>
</dbReference>
<dbReference type="PANTHER" id="PTHR21499">
    <property type="entry name" value="ASPARTATE KINASE"/>
    <property type="match status" value="1"/>
</dbReference>
<dbReference type="InterPro" id="IPR001048">
    <property type="entry name" value="Asp/Glu/Uridylate_kinase"/>
</dbReference>
<evidence type="ECO:0000256" key="5">
    <source>
        <dbReference type="ARBA" id="ARBA00022777"/>
    </source>
</evidence>
<proteinExistence type="inferred from homology"/>
<evidence type="ECO:0000313" key="11">
    <source>
        <dbReference type="EMBL" id="KYG71528.1"/>
    </source>
</evidence>
<dbReference type="AlphaFoldDB" id="A0A150WYG8"/>
<dbReference type="InterPro" id="IPR042199">
    <property type="entry name" value="AsparK_Bifunc_asparK/hSer_DH"/>
</dbReference>
<dbReference type="PANTHER" id="PTHR21499:SF59">
    <property type="entry name" value="ASPARTOKINASE"/>
    <property type="match status" value="1"/>
</dbReference>
<dbReference type="OrthoDB" id="9799110at2"/>
<keyword evidence="6" id="KW-0067">ATP-binding</keyword>
<keyword evidence="5 8" id="KW-0418">Kinase</keyword>
<dbReference type="InterPro" id="IPR005260">
    <property type="entry name" value="Asp_kin_monofn"/>
</dbReference>
<dbReference type="GO" id="GO:0009089">
    <property type="term" value="P:lysine biosynthetic process via diaminopimelate"/>
    <property type="evidence" value="ECO:0007669"/>
    <property type="project" value="UniProtKB-UniPathway"/>
</dbReference>
<name>A0A150WYG8_9BACT</name>
<evidence type="ECO:0000256" key="9">
    <source>
        <dbReference type="RuleBase" id="RU004249"/>
    </source>
</evidence>
<dbReference type="PIRSF" id="PIRSF000726">
    <property type="entry name" value="Asp_kin"/>
    <property type="match status" value="1"/>
</dbReference>
<dbReference type="Gene3D" id="1.20.120.1320">
    <property type="entry name" value="Aspartokinase, catalytic domain"/>
    <property type="match status" value="1"/>
</dbReference>
<dbReference type="Proteomes" id="UP000075606">
    <property type="component" value="Unassembled WGS sequence"/>
</dbReference>
<evidence type="ECO:0000256" key="6">
    <source>
        <dbReference type="ARBA" id="ARBA00022840"/>
    </source>
</evidence>
<evidence type="ECO:0000256" key="1">
    <source>
        <dbReference type="ARBA" id="ARBA00004766"/>
    </source>
</evidence>
<dbReference type="GO" id="GO:0009090">
    <property type="term" value="P:homoserine biosynthetic process"/>
    <property type="evidence" value="ECO:0007669"/>
    <property type="project" value="TreeGrafter"/>
</dbReference>
<feature type="domain" description="Aspartate/glutamate/uridylate kinase" evidence="10">
    <location>
        <begin position="2"/>
        <end position="280"/>
    </location>
</feature>
<evidence type="ECO:0000256" key="8">
    <source>
        <dbReference type="RuleBase" id="RU003448"/>
    </source>
</evidence>
<evidence type="ECO:0000256" key="4">
    <source>
        <dbReference type="ARBA" id="ARBA00022741"/>
    </source>
</evidence>
<keyword evidence="12" id="KW-1185">Reference proteome</keyword>
<evidence type="ECO:0000313" key="12">
    <source>
        <dbReference type="Proteomes" id="UP000075606"/>
    </source>
</evidence>
<dbReference type="Gene3D" id="3.40.1160.10">
    <property type="entry name" value="Acetylglutamate kinase-like"/>
    <property type="match status" value="1"/>
</dbReference>
<dbReference type="InterPro" id="IPR001341">
    <property type="entry name" value="Asp_kinase"/>
</dbReference>
<organism evidence="11 12">
    <name type="scientific">Roseivirga spongicola</name>
    <dbReference type="NCBI Taxonomy" id="333140"/>
    <lineage>
        <taxon>Bacteria</taxon>
        <taxon>Pseudomonadati</taxon>
        <taxon>Bacteroidota</taxon>
        <taxon>Cytophagia</taxon>
        <taxon>Cytophagales</taxon>
        <taxon>Roseivirgaceae</taxon>
        <taxon>Roseivirga</taxon>
    </lineage>
</organism>
<evidence type="ECO:0000256" key="7">
    <source>
        <dbReference type="ARBA" id="ARBA00047872"/>
    </source>
</evidence>
<comment type="pathway">
    <text evidence="9">Amino-acid biosynthesis; L-threonine biosynthesis; L-threonine from L-aspartate: step 1/5.</text>
</comment>
<dbReference type="SUPFAM" id="SSF53633">
    <property type="entry name" value="Carbamate kinase-like"/>
    <property type="match status" value="1"/>
</dbReference>